<evidence type="ECO:0000256" key="6">
    <source>
        <dbReference type="ARBA" id="ARBA00022729"/>
    </source>
</evidence>
<dbReference type="InterPro" id="IPR036055">
    <property type="entry name" value="LDL_receptor-like_sf"/>
</dbReference>
<dbReference type="FunFam" id="4.10.400.10:FF:000002">
    <property type="entry name" value="Low-density lipoprotein receptor-related protein 1"/>
    <property type="match status" value="1"/>
</dbReference>
<dbReference type="Pfam" id="PF12662">
    <property type="entry name" value="cEGF"/>
    <property type="match status" value="1"/>
</dbReference>
<evidence type="ECO:0000256" key="8">
    <source>
        <dbReference type="ARBA" id="ARBA00022837"/>
    </source>
</evidence>
<dbReference type="FunFam" id="2.120.10.30:FF:000009">
    <property type="entry name" value="Putative low-density lipoprotein receptor-related protein 1B"/>
    <property type="match status" value="1"/>
</dbReference>
<dbReference type="PROSITE" id="PS50068">
    <property type="entry name" value="LDLRA_2"/>
    <property type="match status" value="20"/>
</dbReference>
<feature type="repeat" description="LDL-receptor class B" evidence="16">
    <location>
        <begin position="1455"/>
        <end position="1497"/>
    </location>
</feature>
<dbReference type="PROSITE" id="PS00010">
    <property type="entry name" value="ASX_HYDROXYL"/>
    <property type="match status" value="1"/>
</dbReference>
<dbReference type="FunFam" id="2.10.25.10:FF:000129">
    <property type="entry name" value="Low-density lipoprotein receptor-related protein 1"/>
    <property type="match status" value="1"/>
</dbReference>
<organism evidence="18 19">
    <name type="scientific">Microtus ochrogaster</name>
    <name type="common">Prairie vole</name>
    <dbReference type="NCBI Taxonomy" id="79684"/>
    <lineage>
        <taxon>Eukaryota</taxon>
        <taxon>Metazoa</taxon>
        <taxon>Chordata</taxon>
        <taxon>Craniata</taxon>
        <taxon>Vertebrata</taxon>
        <taxon>Euteleostomi</taxon>
        <taxon>Mammalia</taxon>
        <taxon>Eutheria</taxon>
        <taxon>Euarchontoglires</taxon>
        <taxon>Glires</taxon>
        <taxon>Rodentia</taxon>
        <taxon>Myomorpha</taxon>
        <taxon>Muroidea</taxon>
        <taxon>Cricetidae</taxon>
        <taxon>Arvicolinae</taxon>
        <taxon>Microtus</taxon>
    </lineage>
</organism>
<feature type="disulfide bond" evidence="14">
    <location>
        <begin position="2526"/>
        <end position="2536"/>
    </location>
</feature>
<dbReference type="SUPFAM" id="SSF57184">
    <property type="entry name" value="Growth factor receptor domain"/>
    <property type="match status" value="2"/>
</dbReference>
<dbReference type="FunFam" id="4.10.400.10:FF:000010">
    <property type="entry name" value="Low-density lipoprotein receptor-related protein 1"/>
    <property type="match status" value="1"/>
</dbReference>
<feature type="disulfide bond" evidence="15">
    <location>
        <begin position="2871"/>
        <end position="2883"/>
    </location>
</feature>
<comment type="subcellular location">
    <subcellularLocation>
        <location evidence="1">Membrane</location>
        <topology evidence="1">Single-pass type I membrane protein</topology>
    </subcellularLocation>
</comment>
<keyword evidence="12 18" id="KW-0675">Receptor</keyword>
<evidence type="ECO:0000313" key="18">
    <source>
        <dbReference type="EMBL" id="KAH0520829.1"/>
    </source>
</evidence>
<protein>
    <submittedName>
        <fullName evidence="18">Low-density lipoprotein receptor-related protein 1B</fullName>
    </submittedName>
</protein>
<dbReference type="InterPro" id="IPR018097">
    <property type="entry name" value="EGF_Ca-bd_CS"/>
</dbReference>
<feature type="disulfide bond" evidence="15">
    <location>
        <begin position="2370"/>
        <end position="2388"/>
    </location>
</feature>
<evidence type="ECO:0000256" key="7">
    <source>
        <dbReference type="ARBA" id="ARBA00022737"/>
    </source>
</evidence>
<feature type="repeat" description="LDL-receptor class B" evidence="16">
    <location>
        <begin position="270"/>
        <end position="313"/>
    </location>
</feature>
<dbReference type="InterPro" id="IPR023415">
    <property type="entry name" value="LDLR_class-A_CS"/>
</dbReference>
<feature type="disulfide bond" evidence="15">
    <location>
        <begin position="449"/>
        <end position="461"/>
    </location>
</feature>
<feature type="disulfide bond" evidence="15">
    <location>
        <begin position="456"/>
        <end position="474"/>
    </location>
</feature>
<dbReference type="InterPro" id="IPR001881">
    <property type="entry name" value="EGF-like_Ca-bd_dom"/>
</dbReference>
<feature type="disulfide bond" evidence="15">
    <location>
        <begin position="2878"/>
        <end position="2896"/>
    </location>
</feature>
<dbReference type="SUPFAM" id="SSF57196">
    <property type="entry name" value="EGF/Laminin"/>
    <property type="match status" value="3"/>
</dbReference>
<dbReference type="Pfam" id="PF14670">
    <property type="entry name" value="FXa_inhibition"/>
    <property type="match status" value="3"/>
</dbReference>
<feature type="disulfide bond" evidence="15">
    <location>
        <begin position="2076"/>
        <end position="2094"/>
    </location>
</feature>
<feature type="repeat" description="LDL-receptor class B" evidence="16">
    <location>
        <begin position="1498"/>
        <end position="1541"/>
    </location>
</feature>
<feature type="disulfide bond" evidence="15">
    <location>
        <begin position="2930"/>
        <end position="2945"/>
    </location>
</feature>
<feature type="disulfide bond" evidence="15">
    <location>
        <begin position="2970"/>
        <end position="2985"/>
    </location>
</feature>
<dbReference type="FunFam" id="2.120.10.30:FF:000019">
    <property type="entry name" value="Low-density lipoprotein receptor-related protein 1"/>
    <property type="match status" value="1"/>
</dbReference>
<dbReference type="FunFam" id="2.120.10.30:FF:000010">
    <property type="entry name" value="Low density lipoprotein receptor-related protein 1B"/>
    <property type="match status" value="1"/>
</dbReference>
<dbReference type="InterPro" id="IPR002172">
    <property type="entry name" value="LDrepeatLR_classA_rpt"/>
</dbReference>
<dbReference type="FunFam" id="4.10.400.10:FF:000028">
    <property type="entry name" value="prolow-density lipoprotein receptor-related protein 1"/>
    <property type="match status" value="1"/>
</dbReference>
<keyword evidence="11 14" id="KW-1015">Disulfide bond</keyword>
<feature type="disulfide bond" evidence="15">
    <location>
        <begin position="607"/>
        <end position="622"/>
    </location>
</feature>
<dbReference type="GO" id="GO:0005886">
    <property type="term" value="C:plasma membrane"/>
    <property type="evidence" value="ECO:0007669"/>
    <property type="project" value="TreeGrafter"/>
</dbReference>
<evidence type="ECO:0000256" key="1">
    <source>
        <dbReference type="ARBA" id="ARBA00004479"/>
    </source>
</evidence>
<feature type="repeat" description="LDL-receptor class B" evidence="16">
    <location>
        <begin position="834"/>
        <end position="880"/>
    </location>
</feature>
<evidence type="ECO:0000256" key="5">
    <source>
        <dbReference type="ARBA" id="ARBA00022692"/>
    </source>
</evidence>
<keyword evidence="10" id="KW-0472">Membrane</keyword>
<keyword evidence="5" id="KW-0812">Transmembrane</keyword>
<feature type="repeat" description="LDL-receptor class B" evidence="16">
    <location>
        <begin position="924"/>
        <end position="970"/>
    </location>
</feature>
<evidence type="ECO:0000256" key="12">
    <source>
        <dbReference type="ARBA" id="ARBA00023170"/>
    </source>
</evidence>
<evidence type="ECO:0000256" key="9">
    <source>
        <dbReference type="ARBA" id="ARBA00022989"/>
    </source>
</evidence>
<dbReference type="Pfam" id="PF00057">
    <property type="entry name" value="Ldl_recept_a"/>
    <property type="match status" value="19"/>
</dbReference>
<sequence length="3044" mass="342305">MNRTRIVYSKAEQPAALALDLVNRLVYWVDLYLDYVGVVDYQGKNRHTLVQGRQVKHLYGITVFEDYLYATNFDNFDIIRINRFNGTDIHSIIKMESARGIRTYQKRTQPTVRSHACELDAYGLPGGCSHICLFSSSYKSRTCRCRTGFNLGSDGKSCKNLDNVEGIAVDWIGNNLYWTNDGQRKTINVARLEKASQSRKTLLEGEMSHPRGIVVDPVNGWMYWTDWEEDKIDDSVGRIEKAWMDGFNRQIFVTSKMLWPNGLTLDFHTNTLYWCDAYYDHIEKVFLNGTHRKIVYSGKELNHPFGLSHHGNYVFWTDYMNGSIFQLDLTTSEVTLLRHERAPLFGLQIYDPRKQQGDNMCRINNGGCGTLCLAIPAGRVCACADNQLLDENGTTCTFNPEEVVLHVCKPGEFRCKNKHCIQARWKCDGDDDCLDRSDEDSVTCFNHSCPDDQFKCQNNRCIPKRWLCDGANDCGSNEDESNQTCAEPARLTSSPVEMGAAFPEHGCVTERMTVGTRQMKRYPADDCGDRSDEVDCVHSCFDDQFRCASGRCIPGHWACDGDNDCGDFSDETHVNCTKLEVHSPAGCTGNEFQCLPDGNCIPDLWRCDGEKDCEDGSDEKGCNGTIRRCDQKTKFSCRSTGRCINNAWVCDGDVDCEDQSDEEDCDSFLCGPPKYPCANDTSVCLQPEKLCNGRRDCPDGSDEGDLCDECSLNNGGCSNHCSVVPGRGIVCSCPEGHQLKKDNKTCEIVDYCASHQRCTQVCEQHKHLVKCSCYEGWTLDTDGESCTSVDPFEAFIIFSIRHEIRRIDLHKGDYSLLVPGLRNTIALDFHFNQSLLYWTDVVEDRIYRGKLSENGGVSAIEVVVEHGLATPEGLTVDWIAGNIYWIDSNLDQIEVSKLDGSLRATLIAGAMEHPRAIALDPRYGILFWTDWDANFPRIESASMSGAGRKTIYKDMKTGAWPNGLTVDHFEKRIVWTDARSDAIYSAFYDGTNMIEIIRGHEYLSHPFAVSLYGSDVYWTDWRTNTLAKANKWTGQNVSVIQKTSAQPFDLQIYHPSRQPQASNPCAANEGRGPCSHLCLINHNRSAACACPHLMKLSSDKKTCYEMKKFLLYARRSEIRGVDIDNPYVNFITAFTVPDIDDVAVIDFDASEERLYWTDIKTQTITRAFINGTGLETVISRDIQSIRGLAVDWVSRNLYWISSEFDETQINVARLDGSLKTSIIHGIDKPQCLAAHPVRGKLYWTDGNTINMANMDGSNIKILFQNQKEPVGLSIDYMENKLYWISSGNRTINRCNLDGGNLEVIESMKEELKKATALTIMDKKLWWADQNLAQLGTCNKKDGRNLTVLRNKTSGVVHMKVYDKEVQQESFLMYSVHEGIRGIPLEPSDKMDALMPISGTAFAVGIDFHAENDTIYWTDMGLNKISRAKRDQTWKEDIVTNGLGRVEGIAIDWIAGNIYWTDHGFNLIEVARLNGSFRYVIISQGLDQPRSIAVHPEKGFLFWTEWGQMPGIGKAHLDGSEKVMIVSMGIAWPNGISIDYEENKLYWCDARTDKIERIDLDTGGNREVVLSGSSVDLFSVAVFGAYIYWSDRAHANGSVRRGHKNDATEAVTMRTGLGVNLKEIKIFNRVREKGTNVCAKENGGCKQLCLYRGNSQRTCACAHGYLAEDGVTCLRHEGYLLYSGRTILKSIHLSDETNLNSPVRPYENPQYFKNIIALAFDYNQKREGTNRIFYSDAHFGNIQLIKDNWEDRKVIVERRLDIILFFDLNHQFDYYQCYQDIVVTFLMVVGKKLATSLVEKLSAYYLRDLMDPTMDNTKHILNYPVFIIDQARHGSIRLLLACHLFKSIYFAPVIVLCPEPEVLDYDCDVGSVEGLAYHRAWDTLYWTSSSTSSITRHTVDQTQPGAIDREAVITMSEDDHPHVLALDECQNLMFWTNWNEQHPSIMRATLTGKNPHVIVSTDILTPNGLTIDHQAEKLYFSDGSLGKIERCEYDGSRRHVIVKTGPGTFLSLAVYDNYIFWSDWGRRAILRSNKYTGGETKILRSDIPHQPMGIIAVANDTNSSKNSSCNIYSEFECGNGECLDYLLTCDGIPHCKDKSDEKLLYCENRSCRSGFKPCYNHRCIPHGKLCDGANDCGDNSDELDCKVSTCSTVEFRCADGTCIPRSARCNQNMDCADASDEKDCNNTDCTHFYKLGVKSKGFISCNSTSLCVLPSWICDGSNDCGDYSDELKCPVQNKHKCEENYFGCPSGRCILNTWVCDGQKDCDDGLDELHCDSSCSWNQFACSVQKCISKHWICDGEDDCGDSFDESDSICGAVTCASDMFSCQGSHACVPQHWLCDGERDCPDGSDELSTAGCAPNNTCDENAFMCRNKVCIPKQFVCDHDDDCGDGSDESLQCGYRQCGTGEFQCADGRCLVNALWQCDGDVDCPDGSDEAPVNQKCRSAEHSCNSSFFMCKNGRCIPSGGLCDNRDDCGDGSDERNCHINECLSKKVSGCSQDCQDLPCKCWPGFQLKDDGKTCVDIDECSSGFPCSQQCINTYGTYKCRCAEGYEIQPNNQNGCRSLSDEEPFLILADQHEIRKISTDGSNYTLLKQGLNNVIAIDFDYREEFIYWIDSSRPNGSRINRMCLNGSDTKVVHNTAVPNALAVDWIGKNLYWSDTEKRIIEVSKLNGLYPTVLVSKRLKFPRDLCLDPRDGYLYWIDCCEYPHIGRVGMDGTNQSVVIETKISRPMALTIDYVNHRLYWADEDHIEFSNMDGSHRHKVPNQDIPGVIALTLFEDYIYWTDGKTKSLSRVHKTSGADRLSLINSWHTITDIQVYHSYRQPDVSKHLCTVNNGGCSHLCLLAPGRTHTCACPTNFYLAADNRTCLSNCTASQFQCKTDKCIPFWWKCDTVDDCGDGSDEPDDCPEFKCQPGRFQCGTGLCALPAFICDGENDCGDNSDELNCDTHVCLPGQFKCTQNQKCIPVNLRCNGQDDCGDEEDERDCPENSCSPDYFQCKTTKHCISKLWVCDEDPDCADASDEANCGEYFAATKVSSMRWCHNLS</sequence>
<evidence type="ECO:0000256" key="2">
    <source>
        <dbReference type="ARBA" id="ARBA00009939"/>
    </source>
</evidence>
<dbReference type="FunFam" id="2.10.25.10:FF:000505">
    <property type="entry name" value="Low-density lipoprotein receptor-related protein 1"/>
    <property type="match status" value="1"/>
</dbReference>
<dbReference type="FunFam" id="2.120.10.30:FF:000241">
    <property type="entry name" value="Low-density lipoprotein receptor-related protein 6"/>
    <property type="match status" value="2"/>
</dbReference>
<feature type="disulfide bond" evidence="15">
    <location>
        <begin position="2149"/>
        <end position="2161"/>
    </location>
</feature>
<dbReference type="FunFam" id="4.10.400.10:FF:000073">
    <property type="entry name" value="Low-density lipoprotein receptor-related protein 1B"/>
    <property type="match status" value="1"/>
</dbReference>
<keyword evidence="18" id="KW-0449">Lipoprotein</keyword>
<dbReference type="FunFam" id="4.10.400.10:FF:000015">
    <property type="entry name" value="Low-density lipoprotein receptor-related protein 1"/>
    <property type="match status" value="1"/>
</dbReference>
<feature type="repeat" description="LDL-receptor class B" evidence="16">
    <location>
        <begin position="2696"/>
        <end position="2739"/>
    </location>
</feature>
<dbReference type="InterPro" id="IPR011042">
    <property type="entry name" value="6-blade_b-propeller_TolB-like"/>
</dbReference>
<dbReference type="Pfam" id="PF00058">
    <property type="entry name" value="Ldl_recept_b"/>
    <property type="match status" value="8"/>
</dbReference>
<name>A0A8J6H1A4_MICOH</name>
<feature type="disulfide bond" evidence="15">
    <location>
        <begin position="2168"/>
        <end position="2183"/>
    </location>
</feature>
<dbReference type="FunFam" id="4.10.400.10:FF:000081">
    <property type="entry name" value="Low-density lipoprotein receptor-related protein 1B"/>
    <property type="match status" value="1"/>
</dbReference>
<dbReference type="PRINTS" id="PR00261">
    <property type="entry name" value="LDLRECEPTOR"/>
</dbReference>
<comment type="caution">
    <text evidence="14">Lacks conserved residue(s) required for the propagation of feature annotation.</text>
</comment>
<keyword evidence="8" id="KW-0106">Calcium</keyword>
<dbReference type="InterPro" id="IPR032485">
    <property type="entry name" value="LRP1-like_beta_prop"/>
</dbReference>
<dbReference type="SMART" id="SM00181">
    <property type="entry name" value="EGF"/>
    <property type="match status" value="10"/>
</dbReference>
<evidence type="ECO:0000256" key="11">
    <source>
        <dbReference type="ARBA" id="ARBA00023157"/>
    </source>
</evidence>
<keyword evidence="9" id="KW-1133">Transmembrane helix</keyword>
<dbReference type="SMART" id="SM00135">
    <property type="entry name" value="LY"/>
    <property type="match status" value="29"/>
</dbReference>
<feature type="disulfide bond" evidence="15">
    <location>
        <begin position="2449"/>
        <end position="2461"/>
    </location>
</feature>
<dbReference type="PROSITE" id="PS50026">
    <property type="entry name" value="EGF_3"/>
    <property type="match status" value="1"/>
</dbReference>
<dbReference type="FunFam" id="4.10.400.10:FF:000061">
    <property type="entry name" value="Low-density lipoprotein receptor-related protein 1B"/>
    <property type="match status" value="1"/>
</dbReference>
<feature type="repeat" description="LDL-receptor class B" evidence="16">
    <location>
        <begin position="1930"/>
        <end position="1974"/>
    </location>
</feature>
<dbReference type="InterPro" id="IPR000742">
    <property type="entry name" value="EGF"/>
</dbReference>
<feature type="repeat" description="LDL-receptor class B" evidence="16">
    <location>
        <begin position="1542"/>
        <end position="1585"/>
    </location>
</feature>
<feature type="disulfide bond" evidence="15">
    <location>
        <begin position="2911"/>
        <end position="2923"/>
    </location>
</feature>
<dbReference type="PANTHER" id="PTHR22722">
    <property type="entry name" value="LOW-DENSITY LIPOPROTEIN RECEPTOR-RELATED PROTEIN 2-RELATED"/>
    <property type="match status" value="1"/>
</dbReference>
<evidence type="ECO:0000256" key="3">
    <source>
        <dbReference type="ARBA" id="ARBA00022536"/>
    </source>
</evidence>
<dbReference type="FunFam" id="4.10.400.10:FF:000102">
    <property type="entry name" value="Low-density lipoprotein receptor-related protein 1B"/>
    <property type="match status" value="1"/>
</dbReference>
<dbReference type="SUPFAM" id="SSF57424">
    <property type="entry name" value="LDL receptor-like module"/>
    <property type="match status" value="19"/>
</dbReference>
<dbReference type="Gene3D" id="4.10.400.10">
    <property type="entry name" value="Low-density Lipoprotein Receptor"/>
    <property type="match status" value="20"/>
</dbReference>
<feature type="disulfide bond" evidence="15">
    <location>
        <begin position="408"/>
        <end position="420"/>
    </location>
</feature>
<dbReference type="FunFam" id="4.10.400.10:FF:000022">
    <property type="entry name" value="LDL receptor related protein 1"/>
    <property type="match status" value="1"/>
</dbReference>
<keyword evidence="7" id="KW-0677">Repeat</keyword>
<feature type="disulfide bond" evidence="15">
    <location>
        <begin position="2278"/>
        <end position="2290"/>
    </location>
</feature>
<dbReference type="GO" id="GO:0005509">
    <property type="term" value="F:calcium ion binding"/>
    <property type="evidence" value="ECO:0007669"/>
    <property type="project" value="InterPro"/>
</dbReference>
<dbReference type="FunFam" id="2.120.10.30:FF:000132">
    <property type="entry name" value="Uncharacterized protein"/>
    <property type="match status" value="1"/>
</dbReference>
<feature type="disulfide bond" evidence="15">
    <location>
        <begin position="415"/>
        <end position="433"/>
    </location>
</feature>
<dbReference type="PROSITE" id="PS01187">
    <property type="entry name" value="EGF_CA"/>
    <property type="match status" value="1"/>
</dbReference>
<feature type="disulfide bond" evidence="15">
    <location>
        <begin position="3010"/>
        <end position="3025"/>
    </location>
</feature>
<evidence type="ECO:0000256" key="13">
    <source>
        <dbReference type="ARBA" id="ARBA00023180"/>
    </source>
</evidence>
<dbReference type="FunFam" id="2.10.25.10:FF:000504">
    <property type="entry name" value="LDL receptor related protein 1B"/>
    <property type="match status" value="1"/>
</dbReference>
<feature type="disulfide bond" evidence="15">
    <location>
        <begin position="2259"/>
        <end position="2274"/>
    </location>
</feature>
<dbReference type="SMART" id="SM00192">
    <property type="entry name" value="LDLa"/>
    <property type="match status" value="20"/>
</dbReference>
<dbReference type="Gene3D" id="2.120.10.30">
    <property type="entry name" value="TolB, C-terminal domain"/>
    <property type="match status" value="7"/>
</dbReference>
<dbReference type="FunFam" id="4.10.400.10:FF:000065">
    <property type="entry name" value="Transmembrane protease serine 7"/>
    <property type="match status" value="1"/>
</dbReference>
<feature type="disulfide bond" evidence="15">
    <location>
        <begin position="2156"/>
        <end position="2174"/>
    </location>
</feature>
<feature type="disulfide bond" evidence="15">
    <location>
        <begin position="547"/>
        <end position="565"/>
    </location>
</feature>
<evidence type="ECO:0000259" key="17">
    <source>
        <dbReference type="PROSITE" id="PS50026"/>
    </source>
</evidence>
<dbReference type="InterPro" id="IPR009030">
    <property type="entry name" value="Growth_fac_rcpt_cys_sf"/>
</dbReference>
<dbReference type="CDD" id="cd00112">
    <property type="entry name" value="LDLa"/>
    <property type="match status" value="19"/>
</dbReference>
<feature type="disulfide bond" evidence="15">
    <location>
        <begin position="2468"/>
        <end position="2483"/>
    </location>
</feature>
<comment type="similarity">
    <text evidence="2">Belongs to the LDLR family.</text>
</comment>
<dbReference type="PROSITE" id="PS51120">
    <property type="entry name" value="LDLRB"/>
    <property type="match status" value="16"/>
</dbReference>
<dbReference type="PROSITE" id="PS01209">
    <property type="entry name" value="LDLRA_1"/>
    <property type="match status" value="8"/>
</dbReference>
<dbReference type="FunFam" id="4.10.400.10:FF:000007">
    <property type="entry name" value="Low density lipoprotein receptor-related protein 1"/>
    <property type="match status" value="1"/>
</dbReference>
<dbReference type="FunFam" id="4.10.400.10:FF:000101">
    <property type="entry name" value="Low-density lipoprotein receptor-related protein 1B"/>
    <property type="match status" value="1"/>
</dbReference>
<dbReference type="GO" id="GO:0005041">
    <property type="term" value="F:low-density lipoprotein particle receptor activity"/>
    <property type="evidence" value="ECO:0007669"/>
    <property type="project" value="TreeGrafter"/>
</dbReference>
<dbReference type="InterPro" id="IPR026823">
    <property type="entry name" value="cEGF"/>
</dbReference>
<dbReference type="SUPFAM" id="SSF63825">
    <property type="entry name" value="YWTD domain"/>
    <property type="match status" value="7"/>
</dbReference>
<dbReference type="Pfam" id="PF16472">
    <property type="entry name" value="DUF5050"/>
    <property type="match status" value="1"/>
</dbReference>
<keyword evidence="4" id="KW-0254">Endocytosis</keyword>
<evidence type="ECO:0000256" key="15">
    <source>
        <dbReference type="PROSITE-ProRule" id="PRU00124"/>
    </source>
</evidence>
<dbReference type="SMART" id="SM00179">
    <property type="entry name" value="EGF_CA"/>
    <property type="match status" value="2"/>
</dbReference>
<comment type="caution">
    <text evidence="18">The sequence shown here is derived from an EMBL/GenBank/DDBJ whole genome shotgun (WGS) entry which is preliminary data.</text>
</comment>
<feature type="repeat" description="LDL-receptor class B" evidence="16">
    <location>
        <begin position="220"/>
        <end position="269"/>
    </location>
</feature>
<feature type="disulfide bond" evidence="15">
    <location>
        <begin position="2403"/>
        <end position="2415"/>
    </location>
</feature>
<feature type="disulfide bond" evidence="15">
    <location>
        <begin position="540"/>
        <end position="552"/>
    </location>
</feature>
<dbReference type="Gene3D" id="1.10.8.1310">
    <property type="match status" value="1"/>
</dbReference>
<evidence type="ECO:0000256" key="16">
    <source>
        <dbReference type="PROSITE-ProRule" id="PRU00461"/>
    </source>
</evidence>
<dbReference type="EMBL" id="JAATJU010000499">
    <property type="protein sequence ID" value="KAH0520829.1"/>
    <property type="molecule type" value="Genomic_DNA"/>
</dbReference>
<evidence type="ECO:0000313" key="19">
    <source>
        <dbReference type="Proteomes" id="UP000710432"/>
    </source>
</evidence>
<keyword evidence="13" id="KW-0325">Glycoprotein</keyword>
<feature type="disulfide bond" evidence="15">
    <location>
        <begin position="2240"/>
        <end position="2252"/>
    </location>
</feature>
<feature type="domain" description="EGF-like" evidence="17">
    <location>
        <begin position="2522"/>
        <end position="2558"/>
    </location>
</feature>
<dbReference type="CDD" id="cd00054">
    <property type="entry name" value="EGF_CA"/>
    <property type="match status" value="1"/>
</dbReference>
<keyword evidence="3 14" id="KW-0245">EGF-like domain</keyword>
<dbReference type="FunFam" id="4.10.400.10:FF:000029">
    <property type="entry name" value="prolow-density lipoprotein receptor-related protein 1"/>
    <property type="match status" value="1"/>
</dbReference>
<feature type="disulfide bond" evidence="15">
    <location>
        <begin position="2117"/>
        <end position="2135"/>
    </location>
</feature>
<feature type="disulfide bond" evidence="15">
    <location>
        <begin position="2129"/>
        <end position="2144"/>
    </location>
</feature>
<dbReference type="FunFam" id="4.10.400.10:FF:000009">
    <property type="entry name" value="Low-density lipoprotein receptor-related protein 1"/>
    <property type="match status" value="1"/>
</dbReference>
<dbReference type="FunFam" id="4.10.400.10:FF:000001">
    <property type="entry name" value="Low-density lipoprotein receptor-related protein 1"/>
    <property type="match status" value="1"/>
</dbReference>
<feature type="repeat" description="LDL-receptor class B" evidence="16">
    <location>
        <begin position="1152"/>
        <end position="1194"/>
    </location>
</feature>
<reference evidence="18" key="1">
    <citation type="submission" date="2020-03" db="EMBL/GenBank/DDBJ databases">
        <title>Studies in the Genomics of Life Span.</title>
        <authorList>
            <person name="Glass D."/>
        </authorList>
    </citation>
    <scope>NUCLEOTIDE SEQUENCE</scope>
    <source>
        <strain evidence="18">LTLLF</strain>
        <tissue evidence="18">Muscle</tissue>
    </source>
</reference>
<dbReference type="InterPro" id="IPR051221">
    <property type="entry name" value="LDLR-related"/>
</dbReference>
<dbReference type="FunFam" id="4.10.400.10:FF:000018">
    <property type="entry name" value="Low-density lipoprotein receptor-related protein 1"/>
    <property type="match status" value="1"/>
</dbReference>
<accession>A0A8J6H1A4</accession>
<feature type="disulfide bond" evidence="15">
    <location>
        <begin position="2918"/>
        <end position="2936"/>
    </location>
</feature>
<keyword evidence="6" id="KW-0732">Signal</keyword>
<gene>
    <name evidence="18" type="ORF">LTLLF_205390</name>
</gene>
<feature type="disulfide bond" evidence="15">
    <location>
        <begin position="2285"/>
        <end position="2303"/>
    </location>
</feature>
<feature type="repeat" description="LDL-receptor class B" evidence="16">
    <location>
        <begin position="1412"/>
        <end position="1454"/>
    </location>
</feature>
<dbReference type="InterPro" id="IPR000152">
    <property type="entry name" value="EGF-type_Asp/Asn_hydroxyl_site"/>
</dbReference>
<dbReference type="Gene3D" id="2.10.25.10">
    <property type="entry name" value="Laminin"/>
    <property type="match status" value="5"/>
</dbReference>
<feature type="disulfide bond" evidence="15">
    <location>
        <begin position="2456"/>
        <end position="2474"/>
    </location>
</feature>
<dbReference type="GO" id="GO:0043235">
    <property type="term" value="C:receptor complex"/>
    <property type="evidence" value="ECO:0007669"/>
    <property type="project" value="TreeGrafter"/>
</dbReference>
<feature type="repeat" description="LDL-receptor class B" evidence="16">
    <location>
        <begin position="2653"/>
        <end position="2695"/>
    </location>
</feature>
<evidence type="ECO:0000256" key="14">
    <source>
        <dbReference type="PROSITE-ProRule" id="PRU00076"/>
    </source>
</evidence>
<feature type="disulfide bond" evidence="15">
    <location>
        <begin position="2363"/>
        <end position="2375"/>
    </location>
</feature>
<feature type="repeat" description="LDL-receptor class B" evidence="16">
    <location>
        <begin position="174"/>
        <end position="219"/>
    </location>
</feature>
<proteinExistence type="inferred from homology"/>
<feature type="disulfide bond" evidence="15">
    <location>
        <begin position="2110"/>
        <end position="2122"/>
    </location>
</feature>
<feature type="disulfide bond" evidence="15">
    <location>
        <begin position="2247"/>
        <end position="2265"/>
    </location>
</feature>
<feature type="disulfide bond" evidence="15">
    <location>
        <begin position="2217"/>
        <end position="2232"/>
    </location>
</feature>
<dbReference type="InterPro" id="IPR000033">
    <property type="entry name" value="LDLR_classB_rpt"/>
</dbReference>
<dbReference type="Proteomes" id="UP000710432">
    <property type="component" value="Unassembled WGS sequence"/>
</dbReference>
<evidence type="ECO:0000256" key="4">
    <source>
        <dbReference type="ARBA" id="ARBA00022583"/>
    </source>
</evidence>
<dbReference type="FunFam" id="2.10.25.10:FF:000144">
    <property type="entry name" value="Low-density lipoprotein receptor-related protein 1"/>
    <property type="match status" value="1"/>
</dbReference>
<dbReference type="PANTHER" id="PTHR22722:SF5">
    <property type="entry name" value="LOW-DENSITY LIPOPROTEIN RECEPTOR-RELATED PROTEIN 1B"/>
    <property type="match status" value="1"/>
</dbReference>
<evidence type="ECO:0000256" key="10">
    <source>
        <dbReference type="ARBA" id="ARBA00023136"/>
    </source>
</evidence>
<feature type="repeat" description="LDL-receptor class B" evidence="16">
    <location>
        <begin position="1239"/>
        <end position="1278"/>
    </location>
</feature>
<dbReference type="FunFam" id="4.10.400.10:FF:000005">
    <property type="entry name" value="low-density lipoprotein receptor-related protein 1B"/>
    <property type="match status" value="1"/>
</dbReference>
<feature type="disulfide bond" evidence="15">
    <location>
        <begin position="650"/>
        <end position="665"/>
    </location>
</feature>
<feature type="repeat" description="LDL-receptor class B" evidence="16">
    <location>
        <begin position="881"/>
        <end position="923"/>
    </location>
</feature>
<feature type="repeat" description="LDL-receptor class B" evidence="16">
    <location>
        <begin position="971"/>
        <end position="1015"/>
    </location>
</feature>
<dbReference type="FunFam" id="2.10.25.10:FF:000009">
    <property type="entry name" value="Low-density lipoprotein receptor isoform 1"/>
    <property type="match status" value="1"/>
</dbReference>
<dbReference type="GO" id="GO:0006897">
    <property type="term" value="P:endocytosis"/>
    <property type="evidence" value="ECO:0007669"/>
    <property type="project" value="UniProtKB-KW"/>
</dbReference>